<keyword evidence="2" id="KW-0812">Transmembrane</keyword>
<feature type="compositionally biased region" description="Basic and acidic residues" evidence="1">
    <location>
        <begin position="89"/>
        <end position="98"/>
    </location>
</feature>
<feature type="compositionally biased region" description="Pro residues" evidence="1">
    <location>
        <begin position="190"/>
        <end position="209"/>
    </location>
</feature>
<keyword evidence="4" id="KW-1185">Reference proteome</keyword>
<evidence type="ECO:0000256" key="1">
    <source>
        <dbReference type="SAM" id="MobiDB-lite"/>
    </source>
</evidence>
<feature type="region of interest" description="Disordered" evidence="1">
    <location>
        <begin position="77"/>
        <end position="221"/>
    </location>
</feature>
<sequence>MPVVNARDTSTSSGPNVGLIVGILFLALISIGGLVALLLLLLKKRRAAHGDLPETALEGFMGGKKSYLGHHKSDSTGPLIQRAPTWEPPADRQIKIPRTELPLPPYNGGSSGEEDFELGPQVPTDPTRYARAPPPRPRVGISQAPPFPSTRLYQPRAASPPPPASPVSAASTASLYSESSTSRMHTPDLVSPPPPVPALPAYLRPPPHTSPILEFEPSPTPPPLPTLTNQLRSELPPEAAPLTRGATRAVADLLKKRAKRAANDPTRSLTYTSRIERADSIWDAPSPADEPIPPLPRPTNRVSTATVVYDYYTRTEEEEGESEQGEMLEEYYDEAPLDADTLDYYTWAAADSSSLQTARLQPKRPL</sequence>
<feature type="compositionally biased region" description="Low complexity" evidence="1">
    <location>
        <begin position="166"/>
        <end position="182"/>
    </location>
</feature>
<dbReference type="EMBL" id="JARJCN010000124">
    <property type="protein sequence ID" value="KAJ7071788.1"/>
    <property type="molecule type" value="Genomic_DNA"/>
</dbReference>
<evidence type="ECO:0000256" key="2">
    <source>
        <dbReference type="SAM" id="Phobius"/>
    </source>
</evidence>
<keyword evidence="2" id="KW-1133">Transmembrane helix</keyword>
<evidence type="ECO:0000313" key="4">
    <source>
        <dbReference type="Proteomes" id="UP001222325"/>
    </source>
</evidence>
<proteinExistence type="predicted"/>
<gene>
    <name evidence="3" type="ORF">B0H15DRAFT_957525</name>
</gene>
<protein>
    <submittedName>
        <fullName evidence="3">Uncharacterized protein</fullName>
    </submittedName>
</protein>
<organism evidence="3 4">
    <name type="scientific">Mycena belliarum</name>
    <dbReference type="NCBI Taxonomy" id="1033014"/>
    <lineage>
        <taxon>Eukaryota</taxon>
        <taxon>Fungi</taxon>
        <taxon>Dikarya</taxon>
        <taxon>Basidiomycota</taxon>
        <taxon>Agaricomycotina</taxon>
        <taxon>Agaricomycetes</taxon>
        <taxon>Agaricomycetidae</taxon>
        <taxon>Agaricales</taxon>
        <taxon>Marasmiineae</taxon>
        <taxon>Mycenaceae</taxon>
        <taxon>Mycena</taxon>
    </lineage>
</organism>
<dbReference type="AlphaFoldDB" id="A0AAD6TNG6"/>
<comment type="caution">
    <text evidence="3">The sequence shown here is derived from an EMBL/GenBank/DDBJ whole genome shotgun (WGS) entry which is preliminary data.</text>
</comment>
<accession>A0AAD6TNG6</accession>
<keyword evidence="2" id="KW-0472">Membrane</keyword>
<name>A0AAD6TNG6_9AGAR</name>
<dbReference type="Proteomes" id="UP001222325">
    <property type="component" value="Unassembled WGS sequence"/>
</dbReference>
<feature type="region of interest" description="Disordered" evidence="1">
    <location>
        <begin position="280"/>
        <end position="301"/>
    </location>
</feature>
<evidence type="ECO:0000313" key="3">
    <source>
        <dbReference type="EMBL" id="KAJ7071788.1"/>
    </source>
</evidence>
<feature type="compositionally biased region" description="Pro residues" evidence="1">
    <location>
        <begin position="288"/>
        <end position="297"/>
    </location>
</feature>
<reference evidence="3" key="1">
    <citation type="submission" date="2023-03" db="EMBL/GenBank/DDBJ databases">
        <title>Massive genome expansion in bonnet fungi (Mycena s.s.) driven by repeated elements and novel gene families across ecological guilds.</title>
        <authorList>
            <consortium name="Lawrence Berkeley National Laboratory"/>
            <person name="Harder C.B."/>
            <person name="Miyauchi S."/>
            <person name="Viragh M."/>
            <person name="Kuo A."/>
            <person name="Thoen E."/>
            <person name="Andreopoulos B."/>
            <person name="Lu D."/>
            <person name="Skrede I."/>
            <person name="Drula E."/>
            <person name="Henrissat B."/>
            <person name="Morin E."/>
            <person name="Kohler A."/>
            <person name="Barry K."/>
            <person name="LaButti K."/>
            <person name="Morin E."/>
            <person name="Salamov A."/>
            <person name="Lipzen A."/>
            <person name="Mereny Z."/>
            <person name="Hegedus B."/>
            <person name="Baldrian P."/>
            <person name="Stursova M."/>
            <person name="Weitz H."/>
            <person name="Taylor A."/>
            <person name="Grigoriev I.V."/>
            <person name="Nagy L.G."/>
            <person name="Martin F."/>
            <person name="Kauserud H."/>
        </authorList>
    </citation>
    <scope>NUCLEOTIDE SEQUENCE</scope>
    <source>
        <strain evidence="3">CBHHK173m</strain>
    </source>
</reference>
<feature type="transmembrane region" description="Helical" evidence="2">
    <location>
        <begin position="20"/>
        <end position="42"/>
    </location>
</feature>